<feature type="region of interest" description="Disordered" evidence="1">
    <location>
        <begin position="450"/>
        <end position="491"/>
    </location>
</feature>
<evidence type="ECO:0000259" key="3">
    <source>
        <dbReference type="Pfam" id="PF11817"/>
    </source>
</evidence>
<sequence>MNGYPAELVCQHVPLMFVAGLDAPSTNVPPPPLPAKLPTPVPSTRSRERMSIADLPTPSAHSDPFTVLVGRLRNALGSRKSVVWDSEPGRRFHVMLVDRNVTLPPRKVQLQPSTQTGQAPLPPRSPLSPLTPTSPLFPDGLIAPIWIRKHIELVPSVFVLFMRLWEAPAPKSPLEPRTESEEEEKQRDTDLAMEIAARKRSTNERGIKLTVVLLASRRALDDPALDSRLSFIRRQGGLDSRAALFVLSPVSSSELNEFVGSLQDALHESALEYYVAHSKRVRRKRNRHNHGSIIPTPHLSAGSGSGRPLGPQGWAVRYEYKMATFAEFRDEQEVARKHYEDCWTALVDMFGSTALLPPRTKRWAEAKVLADCVTVKICKLYLYHNLTNRALSHFNRHLHRFAELSRGWGIGDETYEFWSWMARQHRIFAELLEHGLRSGLQIHSLAPPPLPHSLSSQSSSSLGHASKPSISPSPISAPGQTHTGLSQPTPGAGVNAALSSGLNPALVLQHPGFYYYIAAGCSRERLVRFKAVLEAETRDPSPVSATPAFANEQKIDHHSLIVELYTKAYETFKHQKAGQTRLTYFIAYRIAETHYESGKFDLAVKFFERIAKTYRTERWTELLRPALALWYDCARHLADIELSLRVLAEMLVPGMTGPEERMNIGEDLMAILKSTAPSSGTTPVIVDLSDHEPLFDISPTFWQATSPVNEQVPFQIAIRGPEDGALSQVEFSSIDVKFVGVDRTLTIYHAKDSAPTGESLQMINVGLVEPGPIEAEEKTARLRWDKDSTLVLYGSVTASKGGEVKVESVTFRIKEGEWTLEFPFRVEEKNDLERRLWYSAKRVIALRNAGSAVVGFVSPSHKVELSINHNGMAYIGEHYPIEVIVRNADSRQLYVSLDVLVQPAVDDSQNDITIGDETSSSLIKQVSLGLIQPGDHSSKTLILFTRGQSGDRILDFSVRSGVVSSRAPSPSASPQRTTIPLSPTNDKLLSPSSPTYEDKAFLPSSTNLPAESDKETTETLHMLTVPAVIPFSHSASVVYEKAQVPQRSLVDPETFMPGYVEPRNVAMVNFGITMDGTSEIIVQDIQFELDENSPHLLLDNTLDALRNVFPMEWVKEDSFATSLRIQTHAEDNLDDTLPRAEANGPLGSFNIHWKRVGTNEDLPSSISTITLPALKEPEDELIARAHLPPFAKLHEPFLLHLTIENCGQTRTADVGITLENTESFVCAGPRVIQIPALLPGTSTDVYLDVVALSVGYVKLPHVRVQDRREEPARDVPAISAGWDARGENGEGMVVGVTGEDGRSVRTSVKEGMYLLVRPN</sequence>
<evidence type="ECO:0000259" key="4">
    <source>
        <dbReference type="Pfam" id="PF23643"/>
    </source>
</evidence>
<evidence type="ECO:0000313" key="5">
    <source>
        <dbReference type="EMBL" id="CEL63590.1"/>
    </source>
</evidence>
<feature type="region of interest" description="Disordered" evidence="1">
    <location>
        <begin position="170"/>
        <end position="189"/>
    </location>
</feature>
<evidence type="ECO:0000259" key="2">
    <source>
        <dbReference type="Pfam" id="PF07919"/>
    </source>
</evidence>
<dbReference type="EMBL" id="LN679186">
    <property type="protein sequence ID" value="CEL63590.1"/>
    <property type="molecule type" value="Genomic_DNA"/>
</dbReference>
<feature type="compositionally biased region" description="Basic and acidic residues" evidence="1">
    <location>
        <begin position="174"/>
        <end position="189"/>
    </location>
</feature>
<dbReference type="Proteomes" id="UP000059188">
    <property type="component" value="Unassembled WGS sequence"/>
</dbReference>
<dbReference type="Pfam" id="PF11817">
    <property type="entry name" value="Foie-gras_1"/>
    <property type="match status" value="1"/>
</dbReference>
<reference evidence="5 6" key="1">
    <citation type="submission" date="2014-11" db="EMBL/GenBank/DDBJ databases">
        <authorList>
            <person name="Wibberg Daniel"/>
        </authorList>
    </citation>
    <scope>NUCLEOTIDE SEQUENCE [LARGE SCALE GENOMIC DNA]</scope>
    <source>
        <strain evidence="5">Rhizoctonia solani AG1-IB 7/3/14</strain>
    </source>
</reference>
<name>A0A0B7G0X8_THACB</name>
<organism evidence="5 6">
    <name type="scientific">Thanatephorus cucumeris (strain AG1-IB / isolate 7/3/14)</name>
    <name type="common">Lettuce bottom rot fungus</name>
    <name type="synonym">Rhizoctonia solani</name>
    <dbReference type="NCBI Taxonomy" id="1108050"/>
    <lineage>
        <taxon>Eukaryota</taxon>
        <taxon>Fungi</taxon>
        <taxon>Dikarya</taxon>
        <taxon>Basidiomycota</taxon>
        <taxon>Agaricomycotina</taxon>
        <taxon>Agaricomycetes</taxon>
        <taxon>Cantharellales</taxon>
        <taxon>Ceratobasidiaceae</taxon>
        <taxon>Rhizoctonia</taxon>
        <taxon>Rhizoctonia solani AG-1</taxon>
    </lineage>
</organism>
<feature type="compositionally biased region" description="Polar residues" evidence="1">
    <location>
        <begin position="479"/>
        <end position="489"/>
    </location>
</feature>
<evidence type="ECO:0000256" key="1">
    <source>
        <dbReference type="SAM" id="MobiDB-lite"/>
    </source>
</evidence>
<feature type="compositionally biased region" description="Low complexity" evidence="1">
    <location>
        <begin position="452"/>
        <end position="478"/>
    </location>
</feature>
<dbReference type="PANTHER" id="PTHR14374">
    <property type="entry name" value="FOIE GRAS"/>
    <property type="match status" value="1"/>
</dbReference>
<dbReference type="Pfam" id="PF23643">
    <property type="entry name" value="TRAPPC13_C"/>
    <property type="match status" value="1"/>
</dbReference>
<feature type="domain" description="Trafficking protein particle complex subunit 11" evidence="3">
    <location>
        <begin position="362"/>
        <end position="651"/>
    </location>
</feature>
<dbReference type="PANTHER" id="PTHR14374:SF0">
    <property type="entry name" value="TRAFFICKING PROTEIN PARTICLE COMPLEX SUBUNIT 11"/>
    <property type="match status" value="1"/>
</dbReference>
<feature type="region of interest" description="Disordered" evidence="1">
    <location>
        <begin position="105"/>
        <end position="132"/>
    </location>
</feature>
<gene>
    <name evidence="5" type="ORF">RSOLAG1IB_10878</name>
</gene>
<feature type="compositionally biased region" description="Low complexity" evidence="1">
    <location>
        <begin position="964"/>
        <end position="974"/>
    </location>
</feature>
<feature type="domain" description="Trafficking protein particle complex subunit 13 C-terminal" evidence="4">
    <location>
        <begin position="1190"/>
        <end position="1269"/>
    </location>
</feature>
<keyword evidence="6" id="KW-1185">Reference proteome</keyword>
<feature type="compositionally biased region" description="Polar residues" evidence="1">
    <location>
        <begin position="975"/>
        <end position="995"/>
    </location>
</feature>
<evidence type="ECO:0000313" key="6">
    <source>
        <dbReference type="Proteomes" id="UP000059188"/>
    </source>
</evidence>
<protein>
    <submittedName>
        <fullName evidence="5">Trafficking protein particle complex subunit 11</fullName>
    </submittedName>
</protein>
<dbReference type="InterPro" id="IPR055428">
    <property type="entry name" value="TRAPPC13_C"/>
</dbReference>
<accession>A0A0B7G0X8</accession>
<feature type="domain" description="Gryzun putative trafficking through Golgi" evidence="2">
    <location>
        <begin position="690"/>
        <end position="920"/>
    </location>
</feature>
<dbReference type="Pfam" id="PF07919">
    <property type="entry name" value="Gryzun"/>
    <property type="match status" value="1"/>
</dbReference>
<proteinExistence type="predicted"/>
<feature type="region of interest" description="Disordered" evidence="1">
    <location>
        <begin position="964"/>
        <end position="1013"/>
    </location>
</feature>
<dbReference type="OrthoDB" id="6278596at2759"/>
<dbReference type="InterPro" id="IPR012880">
    <property type="entry name" value="Gryzun"/>
</dbReference>
<dbReference type="InterPro" id="IPR021773">
    <property type="entry name" value="TPC11"/>
</dbReference>
<dbReference type="STRING" id="1108050.A0A0B7G0X8"/>